<dbReference type="Gene3D" id="3.90.650.10">
    <property type="entry name" value="PurM-like C-terminal domain"/>
    <property type="match status" value="1"/>
</dbReference>
<dbReference type="Pfam" id="PF00586">
    <property type="entry name" value="AIRS"/>
    <property type="match status" value="1"/>
</dbReference>
<evidence type="ECO:0000313" key="4">
    <source>
        <dbReference type="EMBL" id="OGG93101.1"/>
    </source>
</evidence>
<dbReference type="InterPro" id="IPR036676">
    <property type="entry name" value="PurM-like_C_sf"/>
</dbReference>
<evidence type="ECO:0000259" key="2">
    <source>
        <dbReference type="Pfam" id="PF00586"/>
    </source>
</evidence>
<dbReference type="InterPro" id="IPR011854">
    <property type="entry name" value="HypE"/>
</dbReference>
<dbReference type="Proteomes" id="UP000178449">
    <property type="component" value="Unassembled WGS sequence"/>
</dbReference>
<sequence length="332" mass="35011">MSRIELAQGAGGRGMQELLDQVIRPALSNPLLDQGHDGAYLPGQGLVMTTDSYVVSPLFFPGGNIGKLAVCGTVNDLAMCGAEPLWLSLGLIIEAGFEYDDLQKILASLAQTAKEAGVVVVTGDTKVVEAGKGDGIYINTTGIGRSRLAQPFSPKALKVGDRLLINGGLAEHGLAILAARESLPFETPPISDCACLHGLVETMLATCPEIRLLRDPTRGGLAALGNELASASSLSILLKEKDLPIKSPVQAALQMLGIDPLSVANEGKLVAFCPEASAEKLLKVMQAHPLGRDSAIIGEVIERQSAPLWIQTQIGTRRLVEMPLGEQLPRIC</sequence>
<dbReference type="InterPro" id="IPR016188">
    <property type="entry name" value="PurM-like_N"/>
</dbReference>
<dbReference type="PIRSF" id="PIRSF005644">
    <property type="entry name" value="Hdrgns_mtr_HypE"/>
    <property type="match status" value="1"/>
</dbReference>
<gene>
    <name evidence="4" type="ORF">A2527_14340</name>
</gene>
<dbReference type="Gene3D" id="3.30.1330.10">
    <property type="entry name" value="PurM-like, N-terminal domain"/>
    <property type="match status" value="1"/>
</dbReference>
<accession>A0A1F6G4S3</accession>
<dbReference type="SUPFAM" id="SSF55326">
    <property type="entry name" value="PurM N-terminal domain-like"/>
    <property type="match status" value="1"/>
</dbReference>
<reference evidence="4 5" key="1">
    <citation type="journal article" date="2016" name="Nat. Commun.">
        <title>Thousands of microbial genomes shed light on interconnected biogeochemical processes in an aquifer system.</title>
        <authorList>
            <person name="Anantharaman K."/>
            <person name="Brown C.T."/>
            <person name="Hug L.A."/>
            <person name="Sharon I."/>
            <person name="Castelle C.J."/>
            <person name="Probst A.J."/>
            <person name="Thomas B.C."/>
            <person name="Singh A."/>
            <person name="Wilkins M.J."/>
            <person name="Karaoz U."/>
            <person name="Brodie E.L."/>
            <person name="Williams K.H."/>
            <person name="Hubbard S.S."/>
            <person name="Banfield J.F."/>
        </authorList>
    </citation>
    <scope>NUCLEOTIDE SEQUENCE [LARGE SCALE GENOMIC DNA]</scope>
</reference>
<dbReference type="SUPFAM" id="SSF56042">
    <property type="entry name" value="PurM C-terminal domain-like"/>
    <property type="match status" value="1"/>
</dbReference>
<dbReference type="PANTHER" id="PTHR30303:SF0">
    <property type="entry name" value="CARBAMOYL DEHYDRATASE HYPE"/>
    <property type="match status" value="1"/>
</dbReference>
<dbReference type="CDD" id="cd02197">
    <property type="entry name" value="HypE"/>
    <property type="match status" value="1"/>
</dbReference>
<dbReference type="EMBL" id="MFNE01000053">
    <property type="protein sequence ID" value="OGG93101.1"/>
    <property type="molecule type" value="Genomic_DNA"/>
</dbReference>
<evidence type="ECO:0000313" key="5">
    <source>
        <dbReference type="Proteomes" id="UP000178449"/>
    </source>
</evidence>
<dbReference type="AlphaFoldDB" id="A0A1F6G4S3"/>
<dbReference type="GO" id="GO:0051604">
    <property type="term" value="P:protein maturation"/>
    <property type="evidence" value="ECO:0007669"/>
    <property type="project" value="TreeGrafter"/>
</dbReference>
<comment type="similarity">
    <text evidence="1">Belongs to the HypE family.</text>
</comment>
<dbReference type="NCBIfam" id="TIGR02124">
    <property type="entry name" value="hypE"/>
    <property type="match status" value="1"/>
</dbReference>
<dbReference type="STRING" id="1817772.A2527_14340"/>
<organism evidence="4 5">
    <name type="scientific">Candidatus Lambdaproteobacteria bacterium RIFOXYD2_FULL_50_16</name>
    <dbReference type="NCBI Taxonomy" id="1817772"/>
    <lineage>
        <taxon>Bacteria</taxon>
        <taxon>Pseudomonadati</taxon>
        <taxon>Pseudomonadota</taxon>
        <taxon>Candidatus Lambdaproteobacteria</taxon>
    </lineage>
</organism>
<evidence type="ECO:0000256" key="1">
    <source>
        <dbReference type="ARBA" id="ARBA00006243"/>
    </source>
</evidence>
<dbReference type="InterPro" id="IPR010918">
    <property type="entry name" value="PurM-like_C_dom"/>
</dbReference>
<comment type="caution">
    <text evidence="4">The sequence shown here is derived from an EMBL/GenBank/DDBJ whole genome shotgun (WGS) entry which is preliminary data.</text>
</comment>
<dbReference type="PANTHER" id="PTHR30303">
    <property type="entry name" value="HYDROGENASE ISOENZYMES FORMATION PROTEIN HYPE"/>
    <property type="match status" value="1"/>
</dbReference>
<name>A0A1F6G4S3_9PROT</name>
<protein>
    <submittedName>
        <fullName evidence="4">Hydrogenase expression/formation protein HypE</fullName>
    </submittedName>
</protein>
<dbReference type="InterPro" id="IPR036921">
    <property type="entry name" value="PurM-like_N_sf"/>
</dbReference>
<evidence type="ECO:0000259" key="3">
    <source>
        <dbReference type="Pfam" id="PF02769"/>
    </source>
</evidence>
<dbReference type="Pfam" id="PF02769">
    <property type="entry name" value="AIRS_C"/>
    <property type="match status" value="1"/>
</dbReference>
<feature type="domain" description="PurM-like N-terminal" evidence="2">
    <location>
        <begin position="36"/>
        <end position="145"/>
    </location>
</feature>
<feature type="domain" description="PurM-like C-terminal" evidence="3">
    <location>
        <begin position="158"/>
        <end position="305"/>
    </location>
</feature>
<proteinExistence type="inferred from homology"/>